<name>A0A835G0Y7_9POAL</name>
<organism evidence="2 3">
    <name type="scientific">Digitaria exilis</name>
    <dbReference type="NCBI Taxonomy" id="1010633"/>
    <lineage>
        <taxon>Eukaryota</taxon>
        <taxon>Viridiplantae</taxon>
        <taxon>Streptophyta</taxon>
        <taxon>Embryophyta</taxon>
        <taxon>Tracheophyta</taxon>
        <taxon>Spermatophyta</taxon>
        <taxon>Magnoliopsida</taxon>
        <taxon>Liliopsida</taxon>
        <taxon>Poales</taxon>
        <taxon>Poaceae</taxon>
        <taxon>PACMAD clade</taxon>
        <taxon>Panicoideae</taxon>
        <taxon>Panicodae</taxon>
        <taxon>Paniceae</taxon>
        <taxon>Anthephorinae</taxon>
        <taxon>Digitaria</taxon>
    </lineage>
</organism>
<feature type="compositionally biased region" description="Basic and acidic residues" evidence="1">
    <location>
        <begin position="58"/>
        <end position="69"/>
    </location>
</feature>
<evidence type="ECO:0000256" key="1">
    <source>
        <dbReference type="SAM" id="MobiDB-lite"/>
    </source>
</evidence>
<evidence type="ECO:0000313" key="3">
    <source>
        <dbReference type="Proteomes" id="UP000636709"/>
    </source>
</evidence>
<dbReference type="Proteomes" id="UP000636709">
    <property type="component" value="Unassembled WGS sequence"/>
</dbReference>
<feature type="region of interest" description="Disordered" evidence="1">
    <location>
        <begin position="57"/>
        <end position="86"/>
    </location>
</feature>
<dbReference type="AlphaFoldDB" id="A0A835G0Y7"/>
<protein>
    <submittedName>
        <fullName evidence="2">Uncharacterized protein</fullName>
    </submittedName>
</protein>
<proteinExistence type="predicted"/>
<keyword evidence="3" id="KW-1185">Reference proteome</keyword>
<evidence type="ECO:0000313" key="2">
    <source>
        <dbReference type="EMBL" id="KAF8780389.1"/>
    </source>
</evidence>
<reference evidence="2" key="1">
    <citation type="submission" date="2020-07" db="EMBL/GenBank/DDBJ databases">
        <title>Genome sequence and genetic diversity analysis of an under-domesticated orphan crop, white fonio (Digitaria exilis).</title>
        <authorList>
            <person name="Bennetzen J.L."/>
            <person name="Chen S."/>
            <person name="Ma X."/>
            <person name="Wang X."/>
            <person name="Yssel A.E.J."/>
            <person name="Chaluvadi S.R."/>
            <person name="Johnson M."/>
            <person name="Gangashetty P."/>
            <person name="Hamidou F."/>
            <person name="Sanogo M.D."/>
            <person name="Zwaenepoel A."/>
            <person name="Wallace J."/>
            <person name="Van De Peer Y."/>
            <person name="Van Deynze A."/>
        </authorList>
    </citation>
    <scope>NUCLEOTIDE SEQUENCE</scope>
    <source>
        <tissue evidence="2">Leaves</tissue>
    </source>
</reference>
<dbReference type="EMBL" id="JACEFO010000138">
    <property type="protein sequence ID" value="KAF8780389.1"/>
    <property type="molecule type" value="Genomic_DNA"/>
</dbReference>
<comment type="caution">
    <text evidence="2">The sequence shown here is derived from an EMBL/GenBank/DDBJ whole genome shotgun (WGS) entry which is preliminary data.</text>
</comment>
<sequence length="86" mass="8737">MRAVSGEVVSSKTVTLSKAASVFALFAASEASELPAEAGAFVLSAAELHAFRSAAAQGREKARRSDAARSGRGAKRSMGPSCYGCA</sequence>
<accession>A0A835G0Y7</accession>
<gene>
    <name evidence="2" type="ORF">HU200_001502</name>
</gene>